<dbReference type="PROSITE" id="PS50250">
    <property type="entry name" value="PCI"/>
    <property type="match status" value="1"/>
</dbReference>
<evidence type="ECO:0000313" key="3">
    <source>
        <dbReference type="Proteomes" id="UP000038040"/>
    </source>
</evidence>
<dbReference type="GO" id="GO:0070390">
    <property type="term" value="C:transcription export complex 2"/>
    <property type="evidence" value="ECO:0007669"/>
    <property type="project" value="TreeGrafter"/>
</dbReference>
<feature type="domain" description="PCI" evidence="2">
    <location>
        <begin position="1"/>
        <end position="159"/>
    </location>
</feature>
<dbReference type="InterPro" id="IPR000717">
    <property type="entry name" value="PCI_dom"/>
</dbReference>
<dbReference type="GO" id="GO:0006406">
    <property type="term" value="P:mRNA export from nucleus"/>
    <property type="evidence" value="ECO:0007669"/>
    <property type="project" value="TreeGrafter"/>
</dbReference>
<dbReference type="Pfam" id="PF03399">
    <property type="entry name" value="SAC3_GANP"/>
    <property type="match status" value="1"/>
</dbReference>
<dbReference type="WBParaSite" id="DME_0001091501-mRNA-1">
    <property type="protein sequence ID" value="DME_0001091501-mRNA-1"/>
    <property type="gene ID" value="DME_0001091501"/>
</dbReference>
<dbReference type="AlphaFoldDB" id="A0A0N4US83"/>
<evidence type="ECO:0000256" key="1">
    <source>
        <dbReference type="ARBA" id="ARBA00038443"/>
    </source>
</evidence>
<name>A0A0N4US83_DRAME</name>
<dbReference type="Proteomes" id="UP000038040">
    <property type="component" value="Unplaced"/>
</dbReference>
<proteinExistence type="inferred from homology"/>
<sequence>LAKKGILCKNEAEMRAYDVLLNLDDSSILRQILTYRREMRESMQVKFALSLFSCFKNGNYIRFFKLLKRNASYLQCCLCHRYFYDIRNRALYVMTFSSHKNAKYPIAKLVDILGFDSVSDATEFIVNYNMPVDTASESDDIYLLFSKSKFCLSATRVPKMSLWIEEKRSNTPIAQILSGGSSSEVILKQPANSFNEQGIYTSDPVISDYIENFEVENDKSRHGNVVCDSTIPDLQNKIKKSDENMANMIDSLANGIAAIVIDKEIGNIFAESMNCNATVLQTSAHLYDGVLDNCIQTQIGEVSLSASLSSNQSKKENIAQEICFENNISQNLLNVAEEKIVGDRCATVVNRNKLRNDRKLLTNLVDSISGSFYEKLMENVADELVKEIGNSVLKQEIENVQKQIAARLDK</sequence>
<dbReference type="InterPro" id="IPR005062">
    <property type="entry name" value="SAC3/GANP/THP3_conserved"/>
</dbReference>
<dbReference type="InterPro" id="IPR045107">
    <property type="entry name" value="SAC3/GANP/THP3"/>
</dbReference>
<dbReference type="PANTHER" id="PTHR12436:SF3">
    <property type="entry name" value="GERMINAL-CENTER ASSOCIATED NUCLEAR PROTEIN"/>
    <property type="match status" value="1"/>
</dbReference>
<evidence type="ECO:0000313" key="4">
    <source>
        <dbReference type="WBParaSite" id="DME_0001091501-mRNA-1"/>
    </source>
</evidence>
<organism evidence="3 4">
    <name type="scientific">Dracunculus medinensis</name>
    <name type="common">Guinea worm</name>
    <dbReference type="NCBI Taxonomy" id="318479"/>
    <lineage>
        <taxon>Eukaryota</taxon>
        <taxon>Metazoa</taxon>
        <taxon>Ecdysozoa</taxon>
        <taxon>Nematoda</taxon>
        <taxon>Chromadorea</taxon>
        <taxon>Rhabditida</taxon>
        <taxon>Spirurina</taxon>
        <taxon>Dracunculoidea</taxon>
        <taxon>Dracunculidae</taxon>
        <taxon>Dracunculus</taxon>
    </lineage>
</organism>
<protein>
    <submittedName>
        <fullName evidence="4">PCI domain-containing protein</fullName>
    </submittedName>
</protein>
<accession>A0A0N4US83</accession>
<dbReference type="Gene3D" id="1.25.40.990">
    <property type="match status" value="1"/>
</dbReference>
<comment type="similarity">
    <text evidence="1">Belongs to the SAC3 family.</text>
</comment>
<dbReference type="PANTHER" id="PTHR12436">
    <property type="entry name" value="80 KDA MCM3-ASSOCIATED PROTEIN"/>
    <property type="match status" value="1"/>
</dbReference>
<evidence type="ECO:0000259" key="2">
    <source>
        <dbReference type="PROSITE" id="PS50250"/>
    </source>
</evidence>
<reference evidence="4" key="1">
    <citation type="submission" date="2017-02" db="UniProtKB">
        <authorList>
            <consortium name="WormBaseParasite"/>
        </authorList>
    </citation>
    <scope>IDENTIFICATION</scope>
</reference>
<dbReference type="GO" id="GO:0005737">
    <property type="term" value="C:cytoplasm"/>
    <property type="evidence" value="ECO:0007669"/>
    <property type="project" value="TreeGrafter"/>
</dbReference>